<dbReference type="GO" id="GO:0005737">
    <property type="term" value="C:cytoplasm"/>
    <property type="evidence" value="ECO:0007669"/>
    <property type="project" value="UniProtKB-SubCell"/>
</dbReference>
<dbReference type="InterPro" id="IPR045249">
    <property type="entry name" value="HARBI1-like"/>
</dbReference>
<sequence>HKYLKDGADALTLPDHALLRLCRLPRNSVMYLSHILRDNLQRKTKRSSPLPVILQIMVALRFFASGSFQAVLSNTVGISQSSVSRIVFSMPWAFSRMVKNFIKFPSTAAEQILVKQKFFEIAAFPNVLGSVDGTHIAIKAPSDDEELYVNKKNFHSINAQIVCDASLKITNFVAKWPGSTHDSFILTNSALCQQFSEGQIPDGWLLGDSGYPLRPWLMTPILHPASEGHERYSRAQRKTRGVVERCIGVLKSRFRCIDHSGGVLLYTPERACQIIAAVCVLHNICQMHHVPLPNIPEAPDEPDEPLTHVANLPSNSGMQARNNLIARRFI</sequence>
<evidence type="ECO:0000256" key="6">
    <source>
        <dbReference type="ARBA" id="ARBA00022490"/>
    </source>
</evidence>
<dbReference type="PRINTS" id="PR02086">
    <property type="entry name" value="PUTNUCHARBI1"/>
</dbReference>
<evidence type="ECO:0000256" key="11">
    <source>
        <dbReference type="ARBA" id="ARBA00030126"/>
    </source>
</evidence>
<evidence type="ECO:0000256" key="2">
    <source>
        <dbReference type="ARBA" id="ARBA00004123"/>
    </source>
</evidence>
<evidence type="ECO:0000256" key="1">
    <source>
        <dbReference type="ARBA" id="ARBA00001968"/>
    </source>
</evidence>
<dbReference type="Ensembl" id="ENSCCRT00000101072.2">
    <property type="protein sequence ID" value="ENSCCRP00000093089.2"/>
    <property type="gene ID" value="ENSCCRG00000050327.2"/>
</dbReference>
<comment type="similarity">
    <text evidence="4">Belongs to the HARBI1 family.</text>
</comment>
<evidence type="ECO:0000256" key="4">
    <source>
        <dbReference type="ARBA" id="ARBA00006958"/>
    </source>
</evidence>
<dbReference type="PANTHER" id="PTHR22930">
    <property type="match status" value="1"/>
</dbReference>
<dbReference type="GO" id="GO:0005634">
    <property type="term" value="C:nucleus"/>
    <property type="evidence" value="ECO:0007669"/>
    <property type="project" value="UniProtKB-SubCell"/>
</dbReference>
<dbReference type="Proteomes" id="UP001108240">
    <property type="component" value="Unplaced"/>
</dbReference>
<evidence type="ECO:0000256" key="12">
    <source>
        <dbReference type="ARBA" id="ARBA00045850"/>
    </source>
</evidence>
<evidence type="ECO:0000256" key="5">
    <source>
        <dbReference type="ARBA" id="ARBA00015519"/>
    </source>
</evidence>
<organism evidence="14 15">
    <name type="scientific">Cyprinus carpio carpio</name>
    <dbReference type="NCBI Taxonomy" id="630221"/>
    <lineage>
        <taxon>Eukaryota</taxon>
        <taxon>Metazoa</taxon>
        <taxon>Chordata</taxon>
        <taxon>Craniata</taxon>
        <taxon>Vertebrata</taxon>
        <taxon>Euteleostomi</taxon>
        <taxon>Actinopterygii</taxon>
        <taxon>Neopterygii</taxon>
        <taxon>Teleostei</taxon>
        <taxon>Ostariophysi</taxon>
        <taxon>Cypriniformes</taxon>
        <taxon>Cyprinidae</taxon>
        <taxon>Cyprininae</taxon>
        <taxon>Cyprinus</taxon>
    </lineage>
</organism>
<evidence type="ECO:0000256" key="9">
    <source>
        <dbReference type="ARBA" id="ARBA00022801"/>
    </source>
</evidence>
<dbReference type="GeneTree" id="ENSGT00940000154348"/>
<evidence type="ECO:0000313" key="14">
    <source>
        <dbReference type="Ensembl" id="ENSCCRP00000093089.2"/>
    </source>
</evidence>
<reference evidence="14" key="1">
    <citation type="submission" date="2025-08" db="UniProtKB">
        <authorList>
            <consortium name="Ensembl"/>
        </authorList>
    </citation>
    <scope>IDENTIFICATION</scope>
</reference>
<keyword evidence="6" id="KW-0963">Cytoplasm</keyword>
<keyword evidence="8" id="KW-0479">Metal-binding</keyword>
<feature type="domain" description="DDE Tnp4" evidence="13">
    <location>
        <begin position="131"/>
        <end position="283"/>
    </location>
</feature>
<dbReference type="InterPro" id="IPR027806">
    <property type="entry name" value="HARBI1_dom"/>
</dbReference>
<keyword evidence="7" id="KW-0540">Nuclease</keyword>
<name>A0A8C1FP89_CYPCA</name>
<evidence type="ECO:0000256" key="3">
    <source>
        <dbReference type="ARBA" id="ARBA00004496"/>
    </source>
</evidence>
<comment type="cofactor">
    <cofactor evidence="1">
        <name>a divalent metal cation</name>
        <dbReference type="ChEBI" id="CHEBI:60240"/>
    </cofactor>
</comment>
<dbReference type="AlphaFoldDB" id="A0A8C1FP89"/>
<keyword evidence="15" id="KW-1185">Reference proteome</keyword>
<evidence type="ECO:0000256" key="8">
    <source>
        <dbReference type="ARBA" id="ARBA00022723"/>
    </source>
</evidence>
<evidence type="ECO:0000256" key="7">
    <source>
        <dbReference type="ARBA" id="ARBA00022722"/>
    </source>
</evidence>
<dbReference type="GO" id="GO:0004518">
    <property type="term" value="F:nuclease activity"/>
    <property type="evidence" value="ECO:0007669"/>
    <property type="project" value="UniProtKB-KW"/>
</dbReference>
<dbReference type="InterPro" id="IPR026103">
    <property type="entry name" value="HARBI1_animal"/>
</dbReference>
<dbReference type="GO" id="GO:0046872">
    <property type="term" value="F:metal ion binding"/>
    <property type="evidence" value="ECO:0007669"/>
    <property type="project" value="UniProtKB-KW"/>
</dbReference>
<reference evidence="14" key="2">
    <citation type="submission" date="2025-09" db="UniProtKB">
        <authorList>
            <consortium name="Ensembl"/>
        </authorList>
    </citation>
    <scope>IDENTIFICATION</scope>
</reference>
<keyword evidence="9" id="KW-0378">Hydrolase</keyword>
<comment type="function">
    <text evidence="12">Transposase-derived protein that may have nuclease activity. Does not have transposase activity.</text>
</comment>
<dbReference type="OMA" id="EVENRCH"/>
<protein>
    <recommendedName>
        <fullName evidence="5">Putative nuclease HARBI1</fullName>
    </recommendedName>
    <alternativeName>
        <fullName evidence="11">Harbinger transposase-derived nuclease</fullName>
    </alternativeName>
</protein>
<evidence type="ECO:0000313" key="15">
    <source>
        <dbReference type="Proteomes" id="UP001108240"/>
    </source>
</evidence>
<proteinExistence type="inferred from homology"/>
<dbReference type="Pfam" id="PF13359">
    <property type="entry name" value="DDE_Tnp_4"/>
    <property type="match status" value="1"/>
</dbReference>
<evidence type="ECO:0000259" key="13">
    <source>
        <dbReference type="Pfam" id="PF13359"/>
    </source>
</evidence>
<dbReference type="PANTHER" id="PTHR22930:SF267">
    <property type="entry name" value="NUCLEASE HARBI1-RELATED"/>
    <property type="match status" value="1"/>
</dbReference>
<comment type="subcellular location">
    <subcellularLocation>
        <location evidence="3">Cytoplasm</location>
    </subcellularLocation>
    <subcellularLocation>
        <location evidence="2">Nucleus</location>
    </subcellularLocation>
</comment>
<accession>A0A8C1FP89</accession>
<dbReference type="GO" id="GO:0016787">
    <property type="term" value="F:hydrolase activity"/>
    <property type="evidence" value="ECO:0007669"/>
    <property type="project" value="UniProtKB-KW"/>
</dbReference>
<evidence type="ECO:0000256" key="10">
    <source>
        <dbReference type="ARBA" id="ARBA00023242"/>
    </source>
</evidence>
<keyword evidence="10" id="KW-0539">Nucleus</keyword>